<evidence type="ECO:0000256" key="8">
    <source>
        <dbReference type="SAM" id="MobiDB-lite"/>
    </source>
</evidence>
<proteinExistence type="inferred from homology"/>
<dbReference type="NCBIfam" id="TIGR00291">
    <property type="entry name" value="RNA_SBDS"/>
    <property type="match status" value="1"/>
</dbReference>
<evidence type="ECO:0000256" key="2">
    <source>
        <dbReference type="ARBA" id="ARBA00004496"/>
    </source>
</evidence>
<comment type="caution">
    <text evidence="11">The sequence shown here is derived from an EMBL/GenBank/DDBJ whole genome shotgun (WGS) entry which is preliminary data.</text>
</comment>
<dbReference type="InterPro" id="IPR039100">
    <property type="entry name" value="Sdo1/SBDS-like"/>
</dbReference>
<name>A0A0N1PD24_LEPSE</name>
<dbReference type="GO" id="GO:0005634">
    <property type="term" value="C:nucleus"/>
    <property type="evidence" value="ECO:0007669"/>
    <property type="project" value="UniProtKB-SubCell"/>
</dbReference>
<feature type="compositionally biased region" description="Basic residues" evidence="8">
    <location>
        <begin position="453"/>
        <end position="463"/>
    </location>
</feature>
<reference evidence="11 12" key="1">
    <citation type="journal article" date="2015" name="PLoS Pathog.">
        <title>Leptomonas seymouri: Adaptations to the Dixenous Life Cycle Analyzed by Genome Sequencing, Transcriptome Profiling and Co-infection with Leishmania donovani.</title>
        <authorList>
            <person name="Kraeva N."/>
            <person name="Butenko A."/>
            <person name="Hlavacova J."/>
            <person name="Kostygov A."/>
            <person name="Myskova J."/>
            <person name="Grybchuk D."/>
            <person name="Lestinova T."/>
            <person name="Votypka J."/>
            <person name="Volf P."/>
            <person name="Opperdoes F."/>
            <person name="Flegontov P."/>
            <person name="Lukes J."/>
            <person name="Yurchenko V."/>
        </authorList>
    </citation>
    <scope>NUCLEOTIDE SEQUENCE [LARGE SCALE GENOMIC DNA]</scope>
    <source>
        <strain evidence="11 12">ATCC 30220</strain>
    </source>
</reference>
<comment type="subcellular location">
    <subcellularLocation>
        <location evidence="2">Cytoplasm</location>
    </subcellularLocation>
    <subcellularLocation>
        <location evidence="1">Nucleus</location>
    </subcellularLocation>
</comment>
<dbReference type="GO" id="GO:0005737">
    <property type="term" value="C:cytoplasm"/>
    <property type="evidence" value="ECO:0007669"/>
    <property type="project" value="UniProtKB-SubCell"/>
</dbReference>
<dbReference type="Pfam" id="PF01172">
    <property type="entry name" value="SBDS_N"/>
    <property type="match status" value="1"/>
</dbReference>
<evidence type="ECO:0000256" key="6">
    <source>
        <dbReference type="ARBA" id="ARBA00023242"/>
    </source>
</evidence>
<dbReference type="OMA" id="RRHTNIA"/>
<evidence type="ECO:0000313" key="11">
    <source>
        <dbReference type="EMBL" id="KPI86448.1"/>
    </source>
</evidence>
<dbReference type="InterPro" id="IPR019783">
    <property type="entry name" value="SDO1/SBDS_N"/>
</dbReference>
<dbReference type="VEuPathDB" id="TriTrypDB:Lsey_0130_0090"/>
<evidence type="ECO:0000256" key="4">
    <source>
        <dbReference type="ARBA" id="ARBA00022490"/>
    </source>
</evidence>
<keyword evidence="6" id="KW-0539">Nucleus</keyword>
<gene>
    <name evidence="11" type="ORF">ABL78_4479</name>
</gene>
<comment type="similarity">
    <text evidence="3">Belongs to the SDO1/SBDS family.</text>
</comment>
<feature type="compositionally biased region" description="Polar residues" evidence="8">
    <location>
        <begin position="310"/>
        <end position="331"/>
    </location>
</feature>
<dbReference type="PANTHER" id="PTHR10927">
    <property type="entry name" value="RIBOSOME MATURATION PROTEIN SBDS"/>
    <property type="match status" value="1"/>
</dbReference>
<dbReference type="AlphaFoldDB" id="A0A0N1PD24"/>
<feature type="region of interest" description="Disordered" evidence="8">
    <location>
        <begin position="284"/>
        <end position="525"/>
    </location>
</feature>
<evidence type="ECO:0000256" key="5">
    <source>
        <dbReference type="ARBA" id="ARBA00022517"/>
    </source>
</evidence>
<dbReference type="InterPro" id="IPR036786">
    <property type="entry name" value="Ribosome_mat_SBDS_N_sf"/>
</dbReference>
<dbReference type="GO" id="GO:0042256">
    <property type="term" value="P:cytosolic ribosome assembly"/>
    <property type="evidence" value="ECO:0007669"/>
    <property type="project" value="InterPro"/>
</dbReference>
<sequence length="525" mass="56892">MSARMQFPLSQRRHTNIAVVRYSKNGVKLEIACYKNKVISYRSGTETRLDEVLQVERVFTNVARGHLASEKDVEAVFGTNTTEQEAIKFMLDHGELQVAQQERTAEVDEMFKDIAIIISQKCVNTKTKHPFPPQVIEQALRSIGAAVKLDQPVKKQALGLIRSLIDADIIPIARANMKIRCTTTSAQALDKLRAWCGENDVEVVEKDPAAATSDGGRGGMHSLLLLIQPNLFRDVDTFVKEELPSGSTLHMVDAAVTEVGDCEAVLDANAVSTANAQHGGEEIAKGAAHPGTTPSASTAVGSERGHSRKLGTSNAGKDTDRASSMSTNNVDNDAASESRRRKKKGGGKAGKKGRGFQQSSDESDDSDSDEAPLMERARKHAGPGAAAAQMDVLTAELQKLRIDDDSDDDDGGRGGRGGKGKKNKKKKDAGVEKKGTPAPLSKEDDEDEGSGGRKGRHGKKKKAAAAAPEEEWHEVKEAVSDSDEELMGNRKQRAKKQQKQEVQHDANNWDDEEGFDYGEDEEEEA</sequence>
<protein>
    <recommendedName>
        <fullName evidence="13">Shwachman-Bodian-Diamond protein-like protein</fullName>
    </recommendedName>
</protein>
<keyword evidence="4" id="KW-0963">Cytoplasm</keyword>
<evidence type="ECO:0000313" key="12">
    <source>
        <dbReference type="Proteomes" id="UP000038009"/>
    </source>
</evidence>
<feature type="compositionally biased region" description="Acidic residues" evidence="8">
    <location>
        <begin position="361"/>
        <end position="372"/>
    </location>
</feature>
<evidence type="ECO:0008006" key="13">
    <source>
        <dbReference type="Google" id="ProtNLM"/>
    </source>
</evidence>
<dbReference type="OrthoDB" id="10253092at2759"/>
<dbReference type="SUPFAM" id="SSF89895">
    <property type="entry name" value="FYSH domain"/>
    <property type="match status" value="1"/>
</dbReference>
<feature type="compositionally biased region" description="Acidic residues" evidence="8">
    <location>
        <begin position="508"/>
        <end position="525"/>
    </location>
</feature>
<dbReference type="InterPro" id="IPR002140">
    <property type="entry name" value="Sdo1/SBDS"/>
</dbReference>
<feature type="domain" description="Ribosome maturation protein SDO1/SBDS central" evidence="10">
    <location>
        <begin position="112"/>
        <end position="175"/>
    </location>
</feature>
<feature type="domain" description="Ribosome maturation protein SDO1/SBDS N-terminal" evidence="9">
    <location>
        <begin position="16"/>
        <end position="103"/>
    </location>
</feature>
<dbReference type="Proteomes" id="UP000038009">
    <property type="component" value="Unassembled WGS sequence"/>
</dbReference>
<evidence type="ECO:0000256" key="1">
    <source>
        <dbReference type="ARBA" id="ARBA00004123"/>
    </source>
</evidence>
<accession>A0A0N1PD24</accession>
<keyword evidence="5" id="KW-0690">Ribosome biogenesis</keyword>
<dbReference type="InterPro" id="IPR018978">
    <property type="entry name" value="SDO1/SBDS_central"/>
</dbReference>
<dbReference type="EMBL" id="LJSK01000130">
    <property type="protein sequence ID" value="KPI86448.1"/>
    <property type="molecule type" value="Genomic_DNA"/>
</dbReference>
<dbReference type="SUPFAM" id="SSF109728">
    <property type="entry name" value="Hypothetical protein AF0491, middle domain"/>
    <property type="match status" value="1"/>
</dbReference>
<comment type="subunit">
    <text evidence="7">Associates with the 60S ribosomal subunit.</text>
</comment>
<feature type="compositionally biased region" description="Basic residues" evidence="8">
    <location>
        <begin position="339"/>
        <end position="354"/>
    </location>
</feature>
<evidence type="ECO:0000259" key="10">
    <source>
        <dbReference type="Pfam" id="PF09377"/>
    </source>
</evidence>
<dbReference type="Pfam" id="PF09377">
    <property type="entry name" value="SBDS_domain_II"/>
    <property type="match status" value="1"/>
</dbReference>
<dbReference type="Gene3D" id="1.10.10.900">
    <property type="entry name" value="SBDS protein C-terminal domain, subdomain 1"/>
    <property type="match status" value="1"/>
</dbReference>
<evidence type="ECO:0000256" key="3">
    <source>
        <dbReference type="ARBA" id="ARBA00007433"/>
    </source>
</evidence>
<evidence type="ECO:0000256" key="7">
    <source>
        <dbReference type="ARBA" id="ARBA00049708"/>
    </source>
</evidence>
<organism evidence="11 12">
    <name type="scientific">Leptomonas seymouri</name>
    <dbReference type="NCBI Taxonomy" id="5684"/>
    <lineage>
        <taxon>Eukaryota</taxon>
        <taxon>Discoba</taxon>
        <taxon>Euglenozoa</taxon>
        <taxon>Kinetoplastea</taxon>
        <taxon>Metakinetoplastina</taxon>
        <taxon>Trypanosomatida</taxon>
        <taxon>Trypanosomatidae</taxon>
        <taxon>Leishmaniinae</taxon>
        <taxon>Leptomonas</taxon>
    </lineage>
</organism>
<evidence type="ECO:0000259" key="9">
    <source>
        <dbReference type="Pfam" id="PF01172"/>
    </source>
</evidence>
<dbReference type="Gene3D" id="3.30.1250.10">
    <property type="entry name" value="Ribosome maturation protein SBDS, N-terminal domain"/>
    <property type="match status" value="1"/>
</dbReference>
<dbReference type="PANTHER" id="PTHR10927:SF1">
    <property type="entry name" value="RIBOSOME MATURATION PROTEIN SBDS"/>
    <property type="match status" value="1"/>
</dbReference>
<dbReference type="InterPro" id="IPR037188">
    <property type="entry name" value="Sdo1/SBDS_central_sf"/>
</dbReference>
<feature type="compositionally biased region" description="Basic residues" evidence="8">
    <location>
        <begin position="416"/>
        <end position="427"/>
    </location>
</feature>
<keyword evidence="12" id="KW-1185">Reference proteome</keyword>